<dbReference type="InterPro" id="IPR028082">
    <property type="entry name" value="Peripla_BP_I"/>
</dbReference>
<dbReference type="InterPro" id="IPR028081">
    <property type="entry name" value="Leu-bd"/>
</dbReference>
<accession>A0A8A2VJM7</accession>
<dbReference type="PANTHER" id="PTHR30483">
    <property type="entry name" value="LEUCINE-SPECIFIC-BINDING PROTEIN"/>
    <property type="match status" value="1"/>
</dbReference>
<dbReference type="PANTHER" id="PTHR30483:SF6">
    <property type="entry name" value="PERIPLASMIC BINDING PROTEIN OF ABC TRANSPORTER FOR NATURAL AMINO ACIDS"/>
    <property type="match status" value="1"/>
</dbReference>
<dbReference type="Pfam" id="PF13458">
    <property type="entry name" value="Peripla_BP_6"/>
    <property type="match status" value="1"/>
</dbReference>
<dbReference type="GeneID" id="63188331"/>
<sequence>MPNEDNNTLESRRTGKRCVRRRTVLGAAGTGIAATALAGCLGGVGGGGSDDGVFKIGHLAPTAIPNGRGSQRSAELAVGEIEGDGILDQEVELVAENTQGDTSEATSVVQRMIEQDNVDLLVGTFASEVTQTIADYVGERNVPFLISGSADPDTITNNHGENYDKFKNIFRVGPLNSELQVEGFGDYAEYLNDRHGWTDFAVLPEDAAWTTSFQDGIADEFKGRGLNVVYENTSSVETEDYTTFFDDIEAAGADALFRFFAHSGKGPDVGAWSQGEYEFALEGTHVASMSPEFYAATEGASLYESTNQSGAGGVAELSEKTMPFVEAYEKEYADGKPPSKPMYMGFNTYDAIHLYKEVAEEAGTVNYSEELDTIVDTLQGVSYTGAAGTIEFFGEDEAYPNDLKPTRDDSDKIENFPVTQWQGDGSVECVYPSADQTADHVAPEWM</sequence>
<organism evidence="3 4">
    <name type="scientific">Haloterrigena alkaliphila</name>
    <dbReference type="NCBI Taxonomy" id="2816475"/>
    <lineage>
        <taxon>Archaea</taxon>
        <taxon>Methanobacteriati</taxon>
        <taxon>Methanobacteriota</taxon>
        <taxon>Stenosarchaea group</taxon>
        <taxon>Halobacteria</taxon>
        <taxon>Halobacteriales</taxon>
        <taxon>Natrialbaceae</taxon>
        <taxon>Haloterrigena</taxon>
    </lineage>
</organism>
<evidence type="ECO:0000313" key="3">
    <source>
        <dbReference type="EMBL" id="QSW98398.1"/>
    </source>
</evidence>
<dbReference type="EMBL" id="CP071462">
    <property type="protein sequence ID" value="QSW98398.1"/>
    <property type="molecule type" value="Genomic_DNA"/>
</dbReference>
<evidence type="ECO:0000259" key="2">
    <source>
        <dbReference type="Pfam" id="PF13458"/>
    </source>
</evidence>
<proteinExistence type="predicted"/>
<reference evidence="3 4" key="1">
    <citation type="submission" date="2021-03" db="EMBL/GenBank/DDBJ databases">
        <title>Haloterrigena longa sp. nov. and Haloterrigena limicola sp. nov., extremely halophilic archaea isolated from a salt lake.</title>
        <authorList>
            <person name="Henglin C."/>
        </authorList>
    </citation>
    <scope>NUCLEOTIDE SEQUENCE [LARGE SCALE GENOMIC DNA]</scope>
    <source>
        <strain evidence="3 4">KZCA68</strain>
    </source>
</reference>
<name>A0A8A2VJM7_9EURY</name>
<gene>
    <name evidence="3" type="ORF">J0X25_13460</name>
</gene>
<feature type="domain" description="Leucine-binding protein" evidence="2">
    <location>
        <begin position="61"/>
        <end position="398"/>
    </location>
</feature>
<dbReference type="AlphaFoldDB" id="A0A8A2VJM7"/>
<dbReference type="CDD" id="cd06345">
    <property type="entry name" value="PBP1_ABC_ligand_binding-like"/>
    <property type="match status" value="1"/>
</dbReference>
<keyword evidence="4" id="KW-1185">Reference proteome</keyword>
<dbReference type="SUPFAM" id="SSF53822">
    <property type="entry name" value="Periplasmic binding protein-like I"/>
    <property type="match status" value="1"/>
</dbReference>
<evidence type="ECO:0000313" key="4">
    <source>
        <dbReference type="Proteomes" id="UP000663203"/>
    </source>
</evidence>
<dbReference type="Gene3D" id="3.40.50.2300">
    <property type="match status" value="2"/>
</dbReference>
<keyword evidence="1" id="KW-0732">Signal</keyword>
<evidence type="ECO:0000256" key="1">
    <source>
        <dbReference type="ARBA" id="ARBA00022729"/>
    </source>
</evidence>
<dbReference type="KEGG" id="hakz:J0X25_13460"/>
<protein>
    <submittedName>
        <fullName evidence="3">ABC transporter substrate-binding protein</fullName>
    </submittedName>
</protein>
<dbReference type="RefSeq" id="WP_207288007.1">
    <property type="nucleotide sequence ID" value="NZ_CP071462.1"/>
</dbReference>
<dbReference type="InterPro" id="IPR051010">
    <property type="entry name" value="BCAA_transport"/>
</dbReference>
<dbReference type="Proteomes" id="UP000663203">
    <property type="component" value="Chromosome"/>
</dbReference>